<dbReference type="Proteomes" id="UP000009326">
    <property type="component" value="Unassembled WGS sequence"/>
</dbReference>
<dbReference type="EMBL" id="CAKC01000046">
    <property type="protein sequence ID" value="CCI87062.1"/>
    <property type="molecule type" value="Genomic_DNA"/>
</dbReference>
<gene>
    <name evidence="1" type="ORF">BN52_02195</name>
    <name evidence="2" type="ORF">FC38_GL000918</name>
</gene>
<evidence type="ECO:0000313" key="1">
    <source>
        <dbReference type="EMBL" id="CCI87062.1"/>
    </source>
</evidence>
<evidence type="ECO:0000313" key="3">
    <source>
        <dbReference type="Proteomes" id="UP000009326"/>
    </source>
</evidence>
<dbReference type="EMBL" id="AYZO01000027">
    <property type="protein sequence ID" value="KRN10746.1"/>
    <property type="molecule type" value="Genomic_DNA"/>
</dbReference>
<keyword evidence="4" id="KW-1185">Reference proteome</keyword>
<dbReference type="Gene3D" id="3.40.50.1820">
    <property type="entry name" value="alpha/beta hydrolase"/>
    <property type="match status" value="1"/>
</dbReference>
<accession>I7J2T2</accession>
<dbReference type="InterPro" id="IPR029058">
    <property type="entry name" value="AB_hydrolase_fold"/>
</dbReference>
<evidence type="ECO:0000313" key="4">
    <source>
        <dbReference type="Proteomes" id="UP000051521"/>
    </source>
</evidence>
<protein>
    <submittedName>
        <fullName evidence="1">Uncharacterized protein</fullName>
    </submittedName>
</protein>
<proteinExistence type="predicted"/>
<dbReference type="RefSeq" id="WP_008473177.1">
    <property type="nucleotide sequence ID" value="NZ_AYZO01000027.1"/>
</dbReference>
<evidence type="ECO:0000313" key="2">
    <source>
        <dbReference type="EMBL" id="KRN10746.1"/>
    </source>
</evidence>
<reference evidence="1 3" key="1">
    <citation type="submission" date="2012-06" db="EMBL/GenBank/DDBJ databases">
        <title>Draft genome sequence of Lactobacillus gigeriorum CRBIP 24.85T, isolated from chicken crop.</title>
        <authorList>
            <person name="Cousin S."/>
            <person name="Ma L."/>
            <person name="Creno S."/>
            <person name="Clermont D."/>
            <person name="Loux V."/>
            <person name="Bizet C."/>
            <person name="Bouchier C."/>
        </authorList>
    </citation>
    <scope>NUCLEOTIDE SEQUENCE [LARGE SCALE GENOMIC DNA]</scope>
    <source>
        <strain evidence="3">CRBIP 24.85T</strain>
        <strain evidence="1">Type strain: CRBIP 24.85</strain>
    </source>
</reference>
<dbReference type="STRING" id="1423751.FC38_GL000918"/>
<comment type="caution">
    <text evidence="1">The sequence shown here is derived from an EMBL/GenBank/DDBJ whole genome shotgun (WGS) entry which is preliminary data.</text>
</comment>
<dbReference type="PATRIC" id="fig|1423751.3.peg.952"/>
<dbReference type="Proteomes" id="UP000051521">
    <property type="component" value="Unassembled WGS sequence"/>
</dbReference>
<reference evidence="2 4" key="2">
    <citation type="journal article" date="2015" name="Genome Announc.">
        <title>Expanding the biotechnology potential of lactobacilli through comparative genomics of 213 strains and associated genera.</title>
        <authorList>
            <person name="Sun Z."/>
            <person name="Harris H.M."/>
            <person name="McCann A."/>
            <person name="Guo C."/>
            <person name="Argimon S."/>
            <person name="Zhang W."/>
            <person name="Yang X."/>
            <person name="Jeffery I.B."/>
            <person name="Cooney J.C."/>
            <person name="Kagawa T.F."/>
            <person name="Liu W."/>
            <person name="Song Y."/>
            <person name="Salvetti E."/>
            <person name="Wrobel A."/>
            <person name="Rasinkangas P."/>
            <person name="Parkhill J."/>
            <person name="Rea M.C."/>
            <person name="O'Sullivan O."/>
            <person name="Ritari J."/>
            <person name="Douillard F.P."/>
            <person name="Paul Ross R."/>
            <person name="Yang R."/>
            <person name="Briner A.E."/>
            <person name="Felis G.E."/>
            <person name="de Vos W.M."/>
            <person name="Barrangou R."/>
            <person name="Klaenhammer T.R."/>
            <person name="Caufield P.W."/>
            <person name="Cui Y."/>
            <person name="Zhang H."/>
            <person name="O'Toole P.W."/>
        </authorList>
    </citation>
    <scope>NUCLEOTIDE SEQUENCE [LARGE SCALE GENOMIC DNA]</scope>
    <source>
        <strain evidence="2 4">DSM 23908</strain>
    </source>
</reference>
<organism evidence="1 3">
    <name type="scientific">Lactobacillus gigeriorum DSM 23908 = CRBIP 24.85</name>
    <dbReference type="NCBI Taxonomy" id="1423751"/>
    <lineage>
        <taxon>Bacteria</taxon>
        <taxon>Bacillati</taxon>
        <taxon>Bacillota</taxon>
        <taxon>Bacilli</taxon>
        <taxon>Lactobacillales</taxon>
        <taxon>Lactobacillaceae</taxon>
        <taxon>Lactobacillus</taxon>
    </lineage>
</organism>
<name>I7J2T2_9LACO</name>
<dbReference type="AlphaFoldDB" id="I7J2T2"/>
<sequence>MFAQALGDHKIPFELHIFPYGRHGLGLANLESSYDKPEKVIPEVQSWPELFARWAKQIFSENV</sequence>